<sequence length="1341" mass="149789">MSDSRRYLNLLKYLCALPGFDKIVPVTGTRIRDIERSDQLSEAIFEIPTEPDLYDRFVTAVTRPAKKNDTQGMVFQPVYLVYQLETAGQPSLPFLAVPGIIGSGPFSASSGFYTLRPVLEWPVLFNTQLLEHDSKAEPDIVLGQEQDCVDFKQQNLPPITDAWSVWHEYALELCLATTGCELNKLPALLKARYKRSFTLSAQLATYNEADNKAISGILDLYNALEDIPDDMLVETPLAHVMAIHDGLPGVTASEEDRLASDIESNTRYLLGHMDEQKAVSLDRLSHREMFALDNSQRLVLEKLARCEVGDVLAVNGPPGSGKTAMLKGVVAHQWVQAALDGESCPITVAVGSTNQSVTNVIGAFPAVLYRAESDPPAHLLYFKRWFSAPQSYGTYFPSGKAYKDLEAKGQLENFVLGKLSTPNDLTVFEWSNKKDKPASDITRLQAHINEYVGHAERFFGQPGLQLEDAIERCRAHIATTTLKVENTLAQARRLTGLHVLLADLVPGYPDNRELERDQSCMTADQLHELFGVSREKRSSLLRQVLRERIADQALNLDELDDAAFEQLASDAKVLLIDRLLDLTLRPYAFHMAARYWEGRYLQECSEELLITRTAKNVEKGLRRLCMLTPCLVSTLHKLPQLFGLEGNAQSGKRFLLARADLLIMDESGQAQQRLALPLLSLTRKALVVGDVDQLQPVITDISMVDEAHAYHAFGYRPQAFIDALQRRITTRNGSMLALIRRASRYSHQGQGLMLRGHYRCQTNIIQCCNEMVYNSKLMFMPHDAIERGPLPSFSWVHSDFINESSEGSRISRDEARLLADFLADRWSEIFGFYRRKDEARNKPQRGAAELIALVTPFKPQVGVLRQALLDVSLKIGQPPGFTVADIESVTIGTVDSLQGAEKPVVIFSGVHGSKSQGQPYFQDQPYLLNVAISRAQDCFLAFICEHTYGVNADHGQVDLQELRKNSARYMGYYLGHASFEGSNGMRRCERLFPKRLVIIEAGGKQKALAEYLGSDYEVWVTGGSITEVEASCYDLQKLIASGFRLRYQLKPDAHALVEKIRHQAPLFEEIILATDDDYVGETIAWHLSMQFRNEPLIQARMSRVRLNAITREAIEEGFQMEAVKAHEKRLKQLRNERKADVVEQLEAERAFFRQQRAGIDTSRVRAELFRELVDVLVRTQCQGDSQQAHVVSAEVKSLLDSQLLVPGGESLSSAALGRVRMGILDVLSGSVKRRHQAMEAEHLSVHLAVAGKQFQGRIAGESSESVASFKDKLRKKMRSDGSSSTAGDSTRWSMVETSCTVITRSAPSGSTSDVLKLAQMTLGIKPGITMQLLQKLYEGSF</sequence>
<dbReference type="PANTHER" id="PTHR10887:SF530">
    <property type="entry name" value="SUPERFAMILY I DNA HELICASES"/>
    <property type="match status" value="1"/>
</dbReference>
<keyword evidence="1" id="KW-0175">Coiled coil</keyword>
<dbReference type="InterPro" id="IPR045055">
    <property type="entry name" value="DNA2/NAM7-like"/>
</dbReference>
<dbReference type="Pfam" id="PF13087">
    <property type="entry name" value="AAA_12"/>
    <property type="match status" value="1"/>
</dbReference>
<evidence type="ECO:0000313" key="4">
    <source>
        <dbReference type="Proteomes" id="UP000238196"/>
    </source>
</evidence>
<dbReference type="InterPro" id="IPR006171">
    <property type="entry name" value="TOPRIM_dom"/>
</dbReference>
<feature type="domain" description="Toprim" evidence="2">
    <location>
        <begin position="994"/>
        <end position="1107"/>
    </location>
</feature>
<feature type="coiled-coil region" evidence="1">
    <location>
        <begin position="1123"/>
        <end position="1155"/>
    </location>
</feature>
<accession>A0A2S5KJV3</accession>
<name>A0A2S5KJV3_9PROT</name>
<reference evidence="3 4" key="1">
    <citation type="submission" date="2018-02" db="EMBL/GenBank/DDBJ databases">
        <title>novel marine gammaproteobacteria from coastal saline agro ecosystem.</title>
        <authorList>
            <person name="Krishnan R."/>
            <person name="Ramesh Kumar N."/>
        </authorList>
    </citation>
    <scope>NUCLEOTIDE SEQUENCE [LARGE SCALE GENOMIC DNA]</scope>
    <source>
        <strain evidence="3 4">228</strain>
    </source>
</reference>
<dbReference type="PROSITE" id="PS50880">
    <property type="entry name" value="TOPRIM"/>
    <property type="match status" value="1"/>
</dbReference>
<dbReference type="InterPro" id="IPR023405">
    <property type="entry name" value="Topo_IA_core_domain"/>
</dbReference>
<dbReference type="Gene3D" id="3.40.50.300">
    <property type="entry name" value="P-loop containing nucleotide triphosphate hydrolases"/>
    <property type="match status" value="3"/>
</dbReference>
<dbReference type="Gene3D" id="3.40.50.140">
    <property type="match status" value="1"/>
</dbReference>
<evidence type="ECO:0000256" key="1">
    <source>
        <dbReference type="SAM" id="Coils"/>
    </source>
</evidence>
<evidence type="ECO:0000259" key="2">
    <source>
        <dbReference type="PROSITE" id="PS50880"/>
    </source>
</evidence>
<gene>
    <name evidence="3" type="ORF">C4K68_22615</name>
</gene>
<evidence type="ECO:0000313" key="3">
    <source>
        <dbReference type="EMBL" id="PPC75022.1"/>
    </source>
</evidence>
<dbReference type="SUPFAM" id="SSF52540">
    <property type="entry name" value="P-loop containing nucleoside triphosphate hydrolases"/>
    <property type="match status" value="1"/>
</dbReference>
<protein>
    <recommendedName>
        <fullName evidence="2">Toprim domain-containing protein</fullName>
    </recommendedName>
</protein>
<dbReference type="EMBL" id="PRLP01000112">
    <property type="protein sequence ID" value="PPC75022.1"/>
    <property type="molecule type" value="Genomic_DNA"/>
</dbReference>
<dbReference type="Proteomes" id="UP000238196">
    <property type="component" value="Unassembled WGS sequence"/>
</dbReference>
<dbReference type="Pfam" id="PF01751">
    <property type="entry name" value="Toprim"/>
    <property type="match status" value="1"/>
</dbReference>
<proteinExistence type="predicted"/>
<dbReference type="PANTHER" id="PTHR10887">
    <property type="entry name" value="DNA2/NAM7 HELICASE FAMILY"/>
    <property type="match status" value="1"/>
</dbReference>
<organism evidence="3 4">
    <name type="scientific">Proteobacteria bacterium 228</name>
    <dbReference type="NCBI Taxonomy" id="2083153"/>
    <lineage>
        <taxon>Bacteria</taxon>
        <taxon>Pseudomonadati</taxon>
        <taxon>Pseudomonadota</taxon>
    </lineage>
</organism>
<dbReference type="OrthoDB" id="9757917at2"/>
<dbReference type="InterPro" id="IPR027417">
    <property type="entry name" value="P-loop_NTPase"/>
</dbReference>
<dbReference type="SUPFAM" id="SSF56712">
    <property type="entry name" value="Prokaryotic type I DNA topoisomerase"/>
    <property type="match status" value="1"/>
</dbReference>
<dbReference type="SMART" id="SM00493">
    <property type="entry name" value="TOPRIM"/>
    <property type="match status" value="1"/>
</dbReference>
<comment type="caution">
    <text evidence="3">The sequence shown here is derived from an EMBL/GenBank/DDBJ whole genome shotgun (WGS) entry which is preliminary data.</text>
</comment>
<dbReference type="InterPro" id="IPR041679">
    <property type="entry name" value="DNA2/NAM7-like_C"/>
</dbReference>